<dbReference type="EMBL" id="MLIK01000024">
    <property type="protein sequence ID" value="OHU19170.1"/>
    <property type="molecule type" value="Genomic_DNA"/>
</dbReference>
<feature type="DNA-binding region" description="H-T-H motif" evidence="2">
    <location>
        <begin position="37"/>
        <end position="56"/>
    </location>
</feature>
<dbReference type="InterPro" id="IPR049397">
    <property type="entry name" value="EthR_C"/>
</dbReference>
<dbReference type="InterPro" id="IPR036271">
    <property type="entry name" value="Tet_transcr_reg_TetR-rel_C_sf"/>
</dbReference>
<evidence type="ECO:0000313" key="4">
    <source>
        <dbReference type="EMBL" id="OHU19170.1"/>
    </source>
</evidence>
<dbReference type="Pfam" id="PF00440">
    <property type="entry name" value="TetR_N"/>
    <property type="match status" value="1"/>
</dbReference>
<keyword evidence="1 2" id="KW-0238">DNA-binding</keyword>
<dbReference type="PANTHER" id="PTHR30055:SF184">
    <property type="entry name" value="HTH-TYPE TRANSCRIPTIONAL REGULATOR ETHR"/>
    <property type="match status" value="1"/>
</dbReference>
<evidence type="ECO:0000256" key="1">
    <source>
        <dbReference type="ARBA" id="ARBA00023125"/>
    </source>
</evidence>
<dbReference type="GO" id="GO:0003700">
    <property type="term" value="F:DNA-binding transcription factor activity"/>
    <property type="evidence" value="ECO:0007669"/>
    <property type="project" value="TreeGrafter"/>
</dbReference>
<dbReference type="SUPFAM" id="SSF46689">
    <property type="entry name" value="Homeodomain-like"/>
    <property type="match status" value="1"/>
</dbReference>
<feature type="domain" description="HTH tetR-type" evidence="3">
    <location>
        <begin position="14"/>
        <end position="74"/>
    </location>
</feature>
<dbReference type="InterPro" id="IPR001647">
    <property type="entry name" value="HTH_TetR"/>
</dbReference>
<sequence length="207" mass="22623">MSSRRTAAGQRKGDLREQQILDAAEGLLDSRGYFEMTVNEIAEAAGITRSALYFYFGSKQDVVTALVARTVQALRDKSEAARNDPADPETVVATALDRTLQLWLKHSVVMRAAVDLSSTIPEIDELWTGAADIFIEAIAKVLMRMGVPAGSGPGDAHAVAEALCWMIERTFYQASKNSVKDLELAKQTCQIVWTQMMQSRSADHATG</sequence>
<dbReference type="Gene3D" id="1.10.10.60">
    <property type="entry name" value="Homeodomain-like"/>
    <property type="match status" value="1"/>
</dbReference>
<dbReference type="Gene3D" id="1.10.357.10">
    <property type="entry name" value="Tetracycline Repressor, domain 2"/>
    <property type="match status" value="1"/>
</dbReference>
<dbReference type="STRING" id="948102.BKG76_22110"/>
<dbReference type="GO" id="GO:0000976">
    <property type="term" value="F:transcription cis-regulatory region binding"/>
    <property type="evidence" value="ECO:0007669"/>
    <property type="project" value="TreeGrafter"/>
</dbReference>
<proteinExistence type="predicted"/>
<dbReference type="GeneID" id="57169520"/>
<gene>
    <name evidence="4" type="ORF">BKG76_22110</name>
</gene>
<reference evidence="4 5" key="1">
    <citation type="submission" date="2016-10" db="EMBL/GenBank/DDBJ databases">
        <title>Evaluation of Human, Veterinary and Environmental Mycobacterium chelonae Isolates by Core Genome Phylogenomic Analysis, Targeted Gene Comparison, and Anti-microbial Susceptibility Patterns: A Tale of Mistaken Identities.</title>
        <authorList>
            <person name="Fogelson S.B."/>
            <person name="Camus A.C."/>
            <person name="Lorenz W."/>
            <person name="Vasireddy R."/>
            <person name="Vasireddy S."/>
            <person name="Smith T."/>
            <person name="Brown-Elliott B.A."/>
            <person name="Wallace R.J.Jr."/>
            <person name="Hasan N.A."/>
            <person name="Reischl U."/>
            <person name="Sanchez S."/>
        </authorList>
    </citation>
    <scope>NUCLEOTIDE SEQUENCE [LARGE SCALE GENOMIC DNA]</scope>
    <source>
        <strain evidence="4 5">1559</strain>
    </source>
</reference>
<dbReference type="PROSITE" id="PS50977">
    <property type="entry name" value="HTH_TETR_2"/>
    <property type="match status" value="1"/>
</dbReference>
<dbReference type="AlphaFoldDB" id="A0A1S1L645"/>
<dbReference type="SUPFAM" id="SSF48498">
    <property type="entry name" value="Tetracyclin repressor-like, C-terminal domain"/>
    <property type="match status" value="1"/>
</dbReference>
<dbReference type="Proteomes" id="UP000179616">
    <property type="component" value="Unassembled WGS sequence"/>
</dbReference>
<dbReference type="Pfam" id="PF21313">
    <property type="entry name" value="EthR_C"/>
    <property type="match status" value="1"/>
</dbReference>
<evidence type="ECO:0000259" key="3">
    <source>
        <dbReference type="PROSITE" id="PS50977"/>
    </source>
</evidence>
<evidence type="ECO:0000256" key="2">
    <source>
        <dbReference type="PROSITE-ProRule" id="PRU00335"/>
    </source>
</evidence>
<dbReference type="OrthoDB" id="5242520at2"/>
<organism evidence="4 5">
    <name type="scientific">Mycobacteroides franklinii</name>
    <dbReference type="NCBI Taxonomy" id="948102"/>
    <lineage>
        <taxon>Bacteria</taxon>
        <taxon>Bacillati</taxon>
        <taxon>Actinomycetota</taxon>
        <taxon>Actinomycetes</taxon>
        <taxon>Mycobacteriales</taxon>
        <taxon>Mycobacteriaceae</taxon>
        <taxon>Mycobacteroides</taxon>
    </lineage>
</organism>
<dbReference type="InterPro" id="IPR009057">
    <property type="entry name" value="Homeodomain-like_sf"/>
</dbReference>
<protein>
    <submittedName>
        <fullName evidence="4">TetR family transcriptional regulator</fullName>
    </submittedName>
</protein>
<dbReference type="PRINTS" id="PR00455">
    <property type="entry name" value="HTHTETR"/>
</dbReference>
<dbReference type="InterPro" id="IPR050109">
    <property type="entry name" value="HTH-type_TetR-like_transc_reg"/>
</dbReference>
<evidence type="ECO:0000313" key="5">
    <source>
        <dbReference type="Proteomes" id="UP000179616"/>
    </source>
</evidence>
<dbReference type="PANTHER" id="PTHR30055">
    <property type="entry name" value="HTH-TYPE TRANSCRIPTIONAL REGULATOR RUTR"/>
    <property type="match status" value="1"/>
</dbReference>
<comment type="caution">
    <text evidence="4">The sequence shown here is derived from an EMBL/GenBank/DDBJ whole genome shotgun (WGS) entry which is preliminary data.</text>
</comment>
<dbReference type="RefSeq" id="WP_070939818.1">
    <property type="nucleotide sequence ID" value="NZ_MLIK01000024.1"/>
</dbReference>
<accession>A0A1S1L645</accession>
<name>A0A1S1L645_9MYCO</name>